<keyword evidence="7" id="KW-1185">Reference proteome</keyword>
<feature type="region of interest" description="Disordered" evidence="4">
    <location>
        <begin position="346"/>
        <end position="407"/>
    </location>
</feature>
<dbReference type="STRING" id="41688.A0A2N3NEK9"/>
<comment type="caution">
    <text evidence="6">The sequence shown here is derived from an EMBL/GenBank/DDBJ whole genome shotgun (WGS) entry which is preliminary data.</text>
</comment>
<gene>
    <name evidence="6" type="ORF">jhhlp_002598</name>
</gene>
<organism evidence="6 7">
    <name type="scientific">Lomentospora prolificans</name>
    <dbReference type="NCBI Taxonomy" id="41688"/>
    <lineage>
        <taxon>Eukaryota</taxon>
        <taxon>Fungi</taxon>
        <taxon>Dikarya</taxon>
        <taxon>Ascomycota</taxon>
        <taxon>Pezizomycotina</taxon>
        <taxon>Sordariomycetes</taxon>
        <taxon>Hypocreomycetidae</taxon>
        <taxon>Microascales</taxon>
        <taxon>Microascaceae</taxon>
        <taxon>Lomentospora</taxon>
    </lineage>
</organism>
<feature type="region of interest" description="Disordered" evidence="4">
    <location>
        <begin position="714"/>
        <end position="843"/>
    </location>
</feature>
<feature type="compositionally biased region" description="Low complexity" evidence="4">
    <location>
        <begin position="365"/>
        <end position="381"/>
    </location>
</feature>
<dbReference type="InterPro" id="IPR003108">
    <property type="entry name" value="GAR_dom"/>
</dbReference>
<evidence type="ECO:0000256" key="2">
    <source>
        <dbReference type="ARBA" id="ARBA00022490"/>
    </source>
</evidence>
<evidence type="ECO:0000313" key="7">
    <source>
        <dbReference type="Proteomes" id="UP000233524"/>
    </source>
</evidence>
<dbReference type="InParanoid" id="A0A2N3NEK9"/>
<dbReference type="SUPFAM" id="SSF143575">
    <property type="entry name" value="GAS2 domain-like"/>
    <property type="match status" value="1"/>
</dbReference>
<sequence>MADPPFPGIFPAAGQQLRPVPRRQFSPQSPTRPRPIDDLIADLAPDSAVAALRDPSDVLRRCLDGAAPSEKAFVMRTALASQTICEWLEELSDWPWPVGGGSSGFLLSVAESRRVIAGTEFLDSIPISGISQYDRRIEEISFEMEQLGIEEIKAHVLHNHILPLSRPGTPMSDSSRLTASALAYIRMEDLTAVITAIILQALPNLSKLSRLLNTWNIRISVLRQAPSFLSAVEDAEIALKSAWDALLIPSKTVAGEDLSCLRDDLGTFTTLCKKDSQIMRLVLEKKVTSPGRILDYMLDCLEGLEDTLPNEWLDRMEAVERGYSDWAVACDAKIREADWARSAAEQRRKSLLRPEEPKLAPRAVSPMDTVDTPTSDTSTQPVAASGESSVQVSVHDSTTEDLSQISQDSATIINQESKAKSEGPVEIIDQAGSSEDLSADEQTQASSGRGTDVESEDGGELPPLPSDMTSPPHDPRDALLPPASVHGGITDSPIIVAPEQTEMDDDTVSISSSPPLRGKPRASSVTFSDSLLIPSIEEDDEELRPSTPFTESFLEEMEESPSVAGTPSKRRAAVDDQLQQQISDILDGIPAKFTLTSEPSPVNLNPPDFKMPRMKKTTTTRDPLRDSLRSSMSVASSRASTPGFTLAPAYAKNTRPRQKSTQQDIKVYHLSRVTGEAPIKLFIRCVGESGERVMVRVGGGWADLGEYLKEYASHHGRRSKAANNDKVEIRDAPRAGSTSRSVIGSSPPSRPASAMEYSPMTPLHVKKTRKSFGASDLTLASSSSRRPPLPHTPAPAMSVREHTPSSGASTRSRSSSRLSWGEADSPMLGLAGPTSKPVEMSEESRAWVESVKEKVRIASGERKVSTGLEGREKLFGEMGKVGGTKRLFRKGQNQ</sequence>
<evidence type="ECO:0000256" key="3">
    <source>
        <dbReference type="ARBA" id="ARBA00023212"/>
    </source>
</evidence>
<feature type="compositionally biased region" description="Polar residues" evidence="4">
    <location>
        <begin position="594"/>
        <end position="603"/>
    </location>
</feature>
<dbReference type="GO" id="GO:0005856">
    <property type="term" value="C:cytoskeleton"/>
    <property type="evidence" value="ECO:0007669"/>
    <property type="project" value="UniProtKB-SubCell"/>
</dbReference>
<reference evidence="6 7" key="1">
    <citation type="journal article" date="2017" name="G3 (Bethesda)">
        <title>First Draft Genome Sequence of the Pathogenic Fungus Lomentospora prolificans (Formerly Scedosporium prolificans).</title>
        <authorList>
            <person name="Luo R."/>
            <person name="Zimin A."/>
            <person name="Workman R."/>
            <person name="Fan Y."/>
            <person name="Pertea G."/>
            <person name="Grossman N."/>
            <person name="Wear M.P."/>
            <person name="Jia B."/>
            <person name="Miller H."/>
            <person name="Casadevall A."/>
            <person name="Timp W."/>
            <person name="Zhang S.X."/>
            <person name="Salzberg S.L."/>
        </authorList>
    </citation>
    <scope>NUCLEOTIDE SEQUENCE [LARGE SCALE GENOMIC DNA]</scope>
    <source>
        <strain evidence="6 7">JHH-5317</strain>
    </source>
</reference>
<evidence type="ECO:0000313" key="6">
    <source>
        <dbReference type="EMBL" id="PKS10841.1"/>
    </source>
</evidence>
<dbReference type="InterPro" id="IPR036534">
    <property type="entry name" value="GAR_dom_sf"/>
</dbReference>
<proteinExistence type="predicted"/>
<dbReference type="EMBL" id="NLAX01000008">
    <property type="protein sequence ID" value="PKS10841.1"/>
    <property type="molecule type" value="Genomic_DNA"/>
</dbReference>
<dbReference type="Pfam" id="PF02187">
    <property type="entry name" value="GAS2"/>
    <property type="match status" value="1"/>
</dbReference>
<feature type="region of interest" description="Disordered" evidence="4">
    <location>
        <begin position="554"/>
        <end position="576"/>
    </location>
</feature>
<evidence type="ECO:0000256" key="1">
    <source>
        <dbReference type="ARBA" id="ARBA00004245"/>
    </source>
</evidence>
<accession>A0A2N3NEK9</accession>
<feature type="compositionally biased region" description="Low complexity" evidence="4">
    <location>
        <begin position="805"/>
        <end position="819"/>
    </location>
</feature>
<protein>
    <recommendedName>
        <fullName evidence="5">GAR domain-containing protein</fullName>
    </recommendedName>
</protein>
<dbReference type="VEuPathDB" id="FungiDB:jhhlp_002598"/>
<feature type="compositionally biased region" description="Polar residues" evidence="4">
    <location>
        <begin position="431"/>
        <end position="449"/>
    </location>
</feature>
<dbReference type="OrthoDB" id="5409589at2759"/>
<feature type="compositionally biased region" description="Basic and acidic residues" evidence="4">
    <location>
        <begin position="723"/>
        <end position="733"/>
    </location>
</feature>
<feature type="region of interest" description="Disordered" evidence="4">
    <location>
        <begin position="593"/>
        <end position="663"/>
    </location>
</feature>
<keyword evidence="3" id="KW-0206">Cytoskeleton</keyword>
<comment type="subcellular location">
    <subcellularLocation>
        <location evidence="1">Cytoplasm</location>
        <location evidence="1">Cytoskeleton</location>
    </subcellularLocation>
</comment>
<feature type="region of interest" description="Disordered" evidence="4">
    <location>
        <begin position="1"/>
        <end position="36"/>
    </location>
</feature>
<keyword evidence="2" id="KW-0963">Cytoplasm</keyword>
<evidence type="ECO:0000259" key="5">
    <source>
        <dbReference type="PROSITE" id="PS51460"/>
    </source>
</evidence>
<name>A0A2N3NEK9_9PEZI</name>
<feature type="compositionally biased region" description="Polar residues" evidence="4">
    <location>
        <begin position="386"/>
        <end position="407"/>
    </location>
</feature>
<dbReference type="AlphaFoldDB" id="A0A2N3NEK9"/>
<dbReference type="Proteomes" id="UP000233524">
    <property type="component" value="Unassembled WGS sequence"/>
</dbReference>
<evidence type="ECO:0000256" key="4">
    <source>
        <dbReference type="SAM" id="MobiDB-lite"/>
    </source>
</evidence>
<dbReference type="Gene3D" id="3.30.920.20">
    <property type="entry name" value="Gas2-like domain"/>
    <property type="match status" value="1"/>
</dbReference>
<dbReference type="GO" id="GO:0008017">
    <property type="term" value="F:microtubule binding"/>
    <property type="evidence" value="ECO:0007669"/>
    <property type="project" value="InterPro"/>
</dbReference>
<feature type="compositionally biased region" description="Polar residues" evidence="4">
    <location>
        <begin position="736"/>
        <end position="747"/>
    </location>
</feature>
<dbReference type="PROSITE" id="PS51460">
    <property type="entry name" value="GAR"/>
    <property type="match status" value="1"/>
</dbReference>
<feature type="domain" description="GAR" evidence="5">
    <location>
        <begin position="639"/>
        <end position="715"/>
    </location>
</feature>
<feature type="compositionally biased region" description="Basic and acidic residues" evidence="4">
    <location>
        <begin position="346"/>
        <end position="359"/>
    </location>
</feature>
<feature type="region of interest" description="Disordered" evidence="4">
    <location>
        <begin position="431"/>
        <end position="525"/>
    </location>
</feature>
<feature type="compositionally biased region" description="Low complexity" evidence="4">
    <location>
        <begin position="629"/>
        <end position="640"/>
    </location>
</feature>